<feature type="transmembrane region" description="Helical" evidence="10">
    <location>
        <begin position="151"/>
        <end position="169"/>
    </location>
</feature>
<organism evidence="12">
    <name type="scientific">Thiolapillus brandeum</name>
    <dbReference type="NCBI Taxonomy" id="1076588"/>
    <lineage>
        <taxon>Bacteria</taxon>
        <taxon>Pseudomonadati</taxon>
        <taxon>Pseudomonadota</taxon>
        <taxon>Gammaproteobacteria</taxon>
        <taxon>Chromatiales</taxon>
        <taxon>Sedimenticolaceae</taxon>
        <taxon>Thiolapillus</taxon>
    </lineage>
</organism>
<keyword evidence="6" id="KW-0630">Potassium</keyword>
<feature type="domain" description="RCK N-terminal" evidence="11">
    <location>
        <begin position="408"/>
        <end position="527"/>
    </location>
</feature>
<dbReference type="Pfam" id="PF02254">
    <property type="entry name" value="TrkA_N"/>
    <property type="match status" value="1"/>
</dbReference>
<dbReference type="InterPro" id="IPR036291">
    <property type="entry name" value="NAD(P)-bd_dom_sf"/>
</dbReference>
<evidence type="ECO:0000313" key="12">
    <source>
        <dbReference type="EMBL" id="HEC06546.1"/>
    </source>
</evidence>
<feature type="transmembrane region" description="Helical" evidence="10">
    <location>
        <begin position="356"/>
        <end position="374"/>
    </location>
</feature>
<dbReference type="SUPFAM" id="SSF51735">
    <property type="entry name" value="NAD(P)-binding Rossmann-fold domains"/>
    <property type="match status" value="1"/>
</dbReference>
<evidence type="ECO:0000256" key="2">
    <source>
        <dbReference type="ARBA" id="ARBA00022448"/>
    </source>
</evidence>
<feature type="transmembrane region" description="Helical" evidence="10">
    <location>
        <begin position="294"/>
        <end position="317"/>
    </location>
</feature>
<feature type="transmembrane region" description="Helical" evidence="10">
    <location>
        <begin position="86"/>
        <end position="106"/>
    </location>
</feature>
<dbReference type="InterPro" id="IPR003148">
    <property type="entry name" value="RCK_N"/>
</dbReference>
<evidence type="ECO:0000256" key="9">
    <source>
        <dbReference type="ARBA" id="ARBA00023136"/>
    </source>
</evidence>
<feature type="transmembrane region" description="Helical" evidence="10">
    <location>
        <begin position="329"/>
        <end position="350"/>
    </location>
</feature>
<protein>
    <submittedName>
        <fullName evidence="12">Potassium transporter</fullName>
    </submittedName>
</protein>
<dbReference type="AlphaFoldDB" id="A0A831WFG8"/>
<evidence type="ECO:0000256" key="10">
    <source>
        <dbReference type="SAM" id="Phobius"/>
    </source>
</evidence>
<evidence type="ECO:0000256" key="1">
    <source>
        <dbReference type="ARBA" id="ARBA00004141"/>
    </source>
</evidence>
<dbReference type="PANTHER" id="PTHR46157:SF4">
    <property type="entry name" value="K(+) EFFLUX ANTIPORTER 3, CHLOROPLASTIC"/>
    <property type="match status" value="1"/>
</dbReference>
<keyword evidence="8" id="KW-0406">Ion transport</keyword>
<proteinExistence type="predicted"/>
<comment type="caution">
    <text evidence="12">The sequence shown here is derived from an EMBL/GenBank/DDBJ whole genome shotgun (WGS) entry which is preliminary data.</text>
</comment>
<keyword evidence="5 10" id="KW-0812">Transmembrane</keyword>
<reference evidence="12" key="1">
    <citation type="journal article" date="2020" name="mSystems">
        <title>Genome- and Community-Level Interaction Insights into Carbon Utilization and Element Cycling Functions of Hydrothermarchaeota in Hydrothermal Sediment.</title>
        <authorList>
            <person name="Zhou Z."/>
            <person name="Liu Y."/>
            <person name="Xu W."/>
            <person name="Pan J."/>
            <person name="Luo Z.H."/>
            <person name="Li M."/>
        </authorList>
    </citation>
    <scope>NUCLEOTIDE SEQUENCE [LARGE SCALE GENOMIC DNA]</scope>
    <source>
        <strain evidence="12">HyVt-458</strain>
    </source>
</reference>
<keyword evidence="9 10" id="KW-0472">Membrane</keyword>
<dbReference type="GO" id="GO:1902600">
    <property type="term" value="P:proton transmembrane transport"/>
    <property type="evidence" value="ECO:0007669"/>
    <property type="project" value="InterPro"/>
</dbReference>
<keyword evidence="3" id="KW-0050">Antiport</keyword>
<dbReference type="GO" id="GO:0005886">
    <property type="term" value="C:plasma membrane"/>
    <property type="evidence" value="ECO:0007669"/>
    <property type="project" value="TreeGrafter"/>
</dbReference>
<dbReference type="Proteomes" id="UP000886339">
    <property type="component" value="Unassembled WGS sequence"/>
</dbReference>
<evidence type="ECO:0000256" key="8">
    <source>
        <dbReference type="ARBA" id="ARBA00023065"/>
    </source>
</evidence>
<dbReference type="PANTHER" id="PTHR46157">
    <property type="entry name" value="K(+) EFFLUX ANTIPORTER 3, CHLOROPLASTIC"/>
    <property type="match status" value="1"/>
</dbReference>
<feature type="transmembrane region" description="Helical" evidence="10">
    <location>
        <begin position="112"/>
        <end position="131"/>
    </location>
</feature>
<dbReference type="EMBL" id="DRLF01000239">
    <property type="protein sequence ID" value="HEC06546.1"/>
    <property type="molecule type" value="Genomic_DNA"/>
</dbReference>
<dbReference type="InterPro" id="IPR038770">
    <property type="entry name" value="Na+/solute_symporter_sf"/>
</dbReference>
<sequence length="568" mass="61219">MEHHFVVNLLLLMTGSTALVALCHRLGLSSIVGYLASGLLFGPHVLHILTDSDVIHWLAETGVVLLMFTIGLEFSIPRLLASRRLVLGLGGAQILSLTLLFALLLTTTGVNLPLAVVLGGAFAMSSTAIVLKQLNEQGESRAAHTRIATGILLFQDIAAIPFLVLLPLIGTETNALPVTLLATFLKAVAVFLALAVVGRRLLPGLLHWVADTHSLEIFMLSVIALALSAASISMLAGLSATLGSFMAGMLLGETHFRHQVEADIRPFRDLMLGIFFISIGMQFDPHVLLQAPALILLAVIALTAVKGVVMLVIIRLFGYEPPVAARSAIILAQGGEFGLLLVSQVLAFGLAEDAGLQPLLAALIISMLLAPLLVRFNLPLSRLLVKHTSHNIHASEPVNLQDESNDYSDHVIICGYRRLGQGVARILNEKDIETLAIDNDPKLVRELRSSGAQVVYGDAANATLLELAQINHARAVAITFEDKDKARLIISQVQRLNPGLPVLVHSRHSWEDTESLTENVSIFDDTLESSLMFARQLLIMSGVESSVADRAANSVRARDYSEFQAVQD</sequence>
<feature type="transmembrane region" description="Helical" evidence="10">
    <location>
        <begin position="175"/>
        <end position="198"/>
    </location>
</feature>
<accession>A0A831WFG8</accession>
<evidence type="ECO:0000256" key="4">
    <source>
        <dbReference type="ARBA" id="ARBA00022538"/>
    </source>
</evidence>
<dbReference type="Pfam" id="PF00999">
    <property type="entry name" value="Na_H_Exchanger"/>
    <property type="match status" value="1"/>
</dbReference>
<evidence type="ECO:0000259" key="11">
    <source>
        <dbReference type="PROSITE" id="PS51201"/>
    </source>
</evidence>
<feature type="transmembrane region" description="Helical" evidence="10">
    <location>
        <begin position="55"/>
        <end position="74"/>
    </location>
</feature>
<dbReference type="GO" id="GO:0006813">
    <property type="term" value="P:potassium ion transport"/>
    <property type="evidence" value="ECO:0007669"/>
    <property type="project" value="UniProtKB-KW"/>
</dbReference>
<gene>
    <name evidence="12" type="ORF">ENJ12_06830</name>
</gene>
<dbReference type="GO" id="GO:0015297">
    <property type="term" value="F:antiporter activity"/>
    <property type="evidence" value="ECO:0007669"/>
    <property type="project" value="UniProtKB-KW"/>
</dbReference>
<dbReference type="Gene3D" id="1.20.1530.20">
    <property type="match status" value="1"/>
</dbReference>
<dbReference type="InterPro" id="IPR006153">
    <property type="entry name" value="Cation/H_exchanger_TM"/>
</dbReference>
<evidence type="ECO:0000256" key="7">
    <source>
        <dbReference type="ARBA" id="ARBA00022989"/>
    </source>
</evidence>
<keyword evidence="4" id="KW-0633">Potassium transport</keyword>
<feature type="transmembrane region" description="Helical" evidence="10">
    <location>
        <begin position="6"/>
        <end position="24"/>
    </location>
</feature>
<dbReference type="Gene3D" id="3.40.50.720">
    <property type="entry name" value="NAD(P)-binding Rossmann-like Domain"/>
    <property type="match status" value="1"/>
</dbReference>
<name>A0A831WFG8_9GAMM</name>
<evidence type="ECO:0000256" key="6">
    <source>
        <dbReference type="ARBA" id="ARBA00022958"/>
    </source>
</evidence>
<dbReference type="PROSITE" id="PS51201">
    <property type="entry name" value="RCK_N"/>
    <property type="match status" value="1"/>
</dbReference>
<feature type="transmembrane region" description="Helical" evidence="10">
    <location>
        <begin position="31"/>
        <end position="49"/>
    </location>
</feature>
<keyword evidence="7 10" id="KW-1133">Transmembrane helix</keyword>
<evidence type="ECO:0000256" key="3">
    <source>
        <dbReference type="ARBA" id="ARBA00022449"/>
    </source>
</evidence>
<comment type="subcellular location">
    <subcellularLocation>
        <location evidence="1">Membrane</location>
        <topology evidence="1">Multi-pass membrane protein</topology>
    </subcellularLocation>
</comment>
<evidence type="ECO:0000256" key="5">
    <source>
        <dbReference type="ARBA" id="ARBA00022692"/>
    </source>
</evidence>
<keyword evidence="2" id="KW-0813">Transport</keyword>